<sequence>MATTRPKKTVKFTPDTIFKPGREIEQFLRGSACYVSGKYACTKGSREWLDTSLMSDTLEHLLNLKVYKTYTACDDKEIHALYDDFAEKMEARQPLGLGSGTPLRNHPHYKEVVKAYVEYRESGTNCNAGYDKEELARAKALVLYQDLDGEFLGFQFLNDACEDVEADEYIAELRRNIPVDNIGEL</sequence>
<organism evidence="1 2">
    <name type="scientific">Curvularia clavata</name>
    <dbReference type="NCBI Taxonomy" id="95742"/>
    <lineage>
        <taxon>Eukaryota</taxon>
        <taxon>Fungi</taxon>
        <taxon>Dikarya</taxon>
        <taxon>Ascomycota</taxon>
        <taxon>Pezizomycotina</taxon>
        <taxon>Dothideomycetes</taxon>
        <taxon>Pleosporomycetidae</taxon>
        <taxon>Pleosporales</taxon>
        <taxon>Pleosporineae</taxon>
        <taxon>Pleosporaceae</taxon>
        <taxon>Curvularia</taxon>
    </lineage>
</organism>
<evidence type="ECO:0000313" key="2">
    <source>
        <dbReference type="Proteomes" id="UP001056012"/>
    </source>
</evidence>
<gene>
    <name evidence="1" type="ORF">yc1106_00968</name>
</gene>
<dbReference type="AlphaFoldDB" id="A0A9Q8Z0Q8"/>
<reference evidence="1" key="1">
    <citation type="submission" date="2021-12" db="EMBL/GenBank/DDBJ databases">
        <title>Curvularia clavata genome.</title>
        <authorList>
            <person name="Cao Y."/>
        </authorList>
    </citation>
    <scope>NUCLEOTIDE SEQUENCE</scope>
    <source>
        <strain evidence="1">Yc1106</strain>
    </source>
</reference>
<name>A0A9Q8Z0Q8_CURCL</name>
<proteinExistence type="predicted"/>
<evidence type="ECO:0000313" key="1">
    <source>
        <dbReference type="EMBL" id="USP73694.1"/>
    </source>
</evidence>
<dbReference type="VEuPathDB" id="FungiDB:yc1106_00968"/>
<dbReference type="OrthoDB" id="3665112at2759"/>
<dbReference type="Proteomes" id="UP001056012">
    <property type="component" value="Chromosome 1"/>
</dbReference>
<protein>
    <submittedName>
        <fullName evidence="1">Uncharacterized protein</fullName>
    </submittedName>
</protein>
<keyword evidence="2" id="KW-1185">Reference proteome</keyword>
<accession>A0A9Q8Z0Q8</accession>
<dbReference type="EMBL" id="CP089274">
    <property type="protein sequence ID" value="USP73694.1"/>
    <property type="molecule type" value="Genomic_DNA"/>
</dbReference>